<dbReference type="InterPro" id="IPR050309">
    <property type="entry name" value="Type-B_Carboxylest/Lipase"/>
</dbReference>
<evidence type="ECO:0000256" key="3">
    <source>
        <dbReference type="RuleBase" id="RU361235"/>
    </source>
</evidence>
<dbReference type="RefSeq" id="WP_068692232.1">
    <property type="nucleotide sequence ID" value="NZ_CP063196.1"/>
</dbReference>
<dbReference type="AlphaFoldDB" id="A0A399G8T7"/>
<dbReference type="KEGG" id="thao:NI17_015015"/>
<dbReference type="OrthoDB" id="4308422at2"/>
<dbReference type="SUPFAM" id="SSF53474">
    <property type="entry name" value="alpha/beta-Hydrolases"/>
    <property type="match status" value="1"/>
</dbReference>
<dbReference type="EMBL" id="CP063196">
    <property type="protein sequence ID" value="UOE18153.1"/>
    <property type="molecule type" value="Genomic_DNA"/>
</dbReference>
<keyword evidence="5" id="KW-1185">Reference proteome</keyword>
<evidence type="ECO:0000256" key="2">
    <source>
        <dbReference type="ARBA" id="ARBA00022801"/>
    </source>
</evidence>
<comment type="similarity">
    <text evidence="1 3">Belongs to the type-B carboxylesterase/lipase family.</text>
</comment>
<protein>
    <recommendedName>
        <fullName evidence="3">Carboxylic ester hydrolase</fullName>
        <ecNumber evidence="3">3.1.1.-</ecNumber>
    </recommendedName>
</protein>
<dbReference type="PROSITE" id="PS00122">
    <property type="entry name" value="CARBOXYLESTERASE_B_1"/>
    <property type="match status" value="1"/>
</dbReference>
<sequence>MEIVVGTENGEVRGRRENGVAVFRGIPYAAPPAGPDRFAAPRPPEPWSGVRDALEFGPTAPRPPYPEAIDRLLVERFIPGEDCLNLNVWTPDPNAVALPVMVWIHGGAFTNGSGSEPVYDGAAFARDGVVMVSFNYRLGVIGFGSLPDAPANRGLLDQIAALEWVRDNIARFGGDPGNVTVFGESAGAMSVCTLMATPRARGLFRRAVAQSGAGNVAVAADDAATITRVLAERLGVEPTAAALGEVPTERLIEAQRQITQELQGSPDPAVWGERIAGGSVLLPFAPVVDGGLLAQRPAEAIAAGAGGDVDLLFGTTADEYRLFLVPTGVLPFVTGDYLAAHLVKSGMDAAAAEAYTAEGRGEEPGDVLAAVITDQVFRIPAHRVAESRVGASGRTFGYEFAWRTPQLDGGLGACHAVEIPFVFATLDRAAPLVGQDPPGELAETVHAAWVRFATTGDPGWPEWNPRTRPTMRFDHPESAVVEQPGEKTRALWDGVPL</sequence>
<gene>
    <name evidence="4" type="ORF">NI17_015015</name>
</gene>
<keyword evidence="2 3" id="KW-0378">Hydrolase</keyword>
<evidence type="ECO:0000313" key="5">
    <source>
        <dbReference type="Proteomes" id="UP000265719"/>
    </source>
</evidence>
<evidence type="ECO:0000256" key="1">
    <source>
        <dbReference type="ARBA" id="ARBA00005964"/>
    </source>
</evidence>
<dbReference type="PANTHER" id="PTHR11559">
    <property type="entry name" value="CARBOXYLESTERASE"/>
    <property type="match status" value="1"/>
</dbReference>
<dbReference type="InterPro" id="IPR002018">
    <property type="entry name" value="CarbesteraseB"/>
</dbReference>
<name>A0A399G8T7_9ACTN</name>
<dbReference type="Gene3D" id="3.40.50.1820">
    <property type="entry name" value="alpha/beta hydrolase"/>
    <property type="match status" value="1"/>
</dbReference>
<reference evidence="4" key="1">
    <citation type="submission" date="2020-10" db="EMBL/GenBank/DDBJ databases">
        <title>De novo genome project of the cellulose decomposer Thermobifida halotolerans type strain.</title>
        <authorList>
            <person name="Nagy I."/>
            <person name="Horvath B."/>
            <person name="Kukolya J."/>
            <person name="Nagy I."/>
            <person name="Orsini M."/>
        </authorList>
    </citation>
    <scope>NUCLEOTIDE SEQUENCE</scope>
    <source>
        <strain evidence="4">DSM 44931</strain>
    </source>
</reference>
<accession>A0A399G8T7</accession>
<dbReference type="EC" id="3.1.1.-" evidence="3"/>
<dbReference type="InterPro" id="IPR019826">
    <property type="entry name" value="Carboxylesterase_B_AS"/>
</dbReference>
<evidence type="ECO:0000313" key="4">
    <source>
        <dbReference type="EMBL" id="UOE18153.1"/>
    </source>
</evidence>
<dbReference type="Pfam" id="PF00135">
    <property type="entry name" value="COesterase"/>
    <property type="match status" value="1"/>
</dbReference>
<organism evidence="4 5">
    <name type="scientific">Thermobifida halotolerans</name>
    <dbReference type="NCBI Taxonomy" id="483545"/>
    <lineage>
        <taxon>Bacteria</taxon>
        <taxon>Bacillati</taxon>
        <taxon>Actinomycetota</taxon>
        <taxon>Actinomycetes</taxon>
        <taxon>Streptosporangiales</taxon>
        <taxon>Nocardiopsidaceae</taxon>
        <taxon>Thermobifida</taxon>
    </lineage>
</organism>
<dbReference type="InterPro" id="IPR029058">
    <property type="entry name" value="AB_hydrolase_fold"/>
</dbReference>
<dbReference type="Proteomes" id="UP000265719">
    <property type="component" value="Chromosome"/>
</dbReference>
<dbReference type="GO" id="GO:0016787">
    <property type="term" value="F:hydrolase activity"/>
    <property type="evidence" value="ECO:0007669"/>
    <property type="project" value="UniProtKB-KW"/>
</dbReference>
<proteinExistence type="inferred from homology"/>